<accession>C5KGG1</accession>
<evidence type="ECO:0000256" key="2">
    <source>
        <dbReference type="ARBA" id="ARBA00022980"/>
    </source>
</evidence>
<protein>
    <recommendedName>
        <fullName evidence="4">60S acidic ribosomal protein P0</fullName>
    </recommendedName>
</protein>
<dbReference type="InterPro" id="IPR001790">
    <property type="entry name" value="Ribosomal_uL10"/>
</dbReference>
<dbReference type="Gene3D" id="3.90.105.20">
    <property type="match status" value="1"/>
</dbReference>
<dbReference type="GO" id="GO:0002181">
    <property type="term" value="P:cytoplasmic translation"/>
    <property type="evidence" value="ECO:0007669"/>
    <property type="project" value="TreeGrafter"/>
</dbReference>
<dbReference type="Proteomes" id="UP000007800">
    <property type="component" value="Unassembled WGS sequence"/>
</dbReference>
<dbReference type="FunCoup" id="C5KGG1">
    <property type="interactions" value="758"/>
</dbReference>
<feature type="region of interest" description="Disordered" evidence="5">
    <location>
        <begin position="281"/>
        <end position="318"/>
    </location>
</feature>
<dbReference type="SUPFAM" id="SSF160369">
    <property type="entry name" value="Ribosomal protein L10-like"/>
    <property type="match status" value="1"/>
</dbReference>
<name>C5KGG1_PERM5</name>
<keyword evidence="8" id="KW-1185">Reference proteome</keyword>
<dbReference type="GO" id="GO:0070180">
    <property type="term" value="F:large ribosomal subunit rRNA binding"/>
    <property type="evidence" value="ECO:0007669"/>
    <property type="project" value="TreeGrafter"/>
</dbReference>
<dbReference type="AlphaFoldDB" id="C5KGG1"/>
<organism evidence="8">
    <name type="scientific">Perkinsus marinus (strain ATCC 50983 / TXsc)</name>
    <dbReference type="NCBI Taxonomy" id="423536"/>
    <lineage>
        <taxon>Eukaryota</taxon>
        <taxon>Sar</taxon>
        <taxon>Alveolata</taxon>
        <taxon>Perkinsozoa</taxon>
        <taxon>Perkinsea</taxon>
        <taxon>Perkinsida</taxon>
        <taxon>Perkinsidae</taxon>
        <taxon>Perkinsus</taxon>
    </lineage>
</organism>
<dbReference type="InterPro" id="IPR040637">
    <property type="entry name" value="Ribosomal_uL10-like_insert"/>
</dbReference>
<evidence type="ECO:0000256" key="4">
    <source>
        <dbReference type="PIRNR" id="PIRNR039087"/>
    </source>
</evidence>
<proteinExistence type="inferred from homology"/>
<dbReference type="GO" id="GO:0003735">
    <property type="term" value="F:structural constituent of ribosome"/>
    <property type="evidence" value="ECO:0007669"/>
    <property type="project" value="TreeGrafter"/>
</dbReference>
<comment type="similarity">
    <text evidence="1 4">Belongs to the universal ribosomal protein uL10 family.</text>
</comment>
<dbReference type="CDD" id="cd05795">
    <property type="entry name" value="Ribosomal_P0_L10e"/>
    <property type="match status" value="1"/>
</dbReference>
<dbReference type="EMBL" id="GG672918">
    <property type="protein sequence ID" value="EER16517.1"/>
    <property type="molecule type" value="Genomic_DNA"/>
</dbReference>
<dbReference type="GO" id="GO:0022625">
    <property type="term" value="C:cytosolic large ribosomal subunit"/>
    <property type="evidence" value="ECO:0007669"/>
    <property type="project" value="TreeGrafter"/>
</dbReference>
<dbReference type="OrthoDB" id="10259902at2759"/>
<dbReference type="InterPro" id="IPR043141">
    <property type="entry name" value="Ribosomal_uL10-like_sf"/>
</dbReference>
<sequence>MAPRDPKKLAKKTAYLDRVKNLLDTCEKILIASVDHVGSNQLQQIRIALRGKAIIVMGKNTMLRTALRQYEEEHDADLGHLLNVIKGNIGLIFCMAPIDEIREVISQHKVPAMAKAGMVAQCNVDIPAGPTSLDPSQTNFFQALNIATKIVKGSIEISNDVALVTKGQKVTASQQALLMKLNIRPFEYGVELESIYDNGEVYDAAALDISDDDLVEKFMHGVTYFAAFSREAGIPSEATLPYAINNAFRNIAALCSDVDFTFPEIEQLKEFLKDPSKFTSAAPAAGTTAAGEVKAEAAAAPAEEEEEEDEEMDFDLFD</sequence>
<dbReference type="Pfam" id="PF17777">
    <property type="entry name" value="RL10P_insert"/>
    <property type="match status" value="1"/>
</dbReference>
<comment type="function">
    <text evidence="4">Ribosomal protein P0 is the functional equivalent of E.coli protein L10.</text>
</comment>
<evidence type="ECO:0000256" key="1">
    <source>
        <dbReference type="ARBA" id="ARBA00008889"/>
    </source>
</evidence>
<evidence type="ECO:0000256" key="5">
    <source>
        <dbReference type="SAM" id="MobiDB-lite"/>
    </source>
</evidence>
<dbReference type="GeneID" id="9063592"/>
<dbReference type="PANTHER" id="PTHR45699:SF3">
    <property type="entry name" value="LARGE RIBOSOMAL SUBUNIT PROTEIN UL10"/>
    <property type="match status" value="1"/>
</dbReference>
<evidence type="ECO:0000313" key="8">
    <source>
        <dbReference type="Proteomes" id="UP000007800"/>
    </source>
</evidence>
<feature type="domain" description="Large ribosomal subunit protein uL10-like insertion" evidence="6">
    <location>
        <begin position="114"/>
        <end position="183"/>
    </location>
</feature>
<dbReference type="InterPro" id="IPR030670">
    <property type="entry name" value="uL10_eukaryotes"/>
</dbReference>
<dbReference type="PIRSF" id="PIRSF039087">
    <property type="entry name" value="L10E"/>
    <property type="match status" value="1"/>
</dbReference>
<dbReference type="OMA" id="MIPAQNT"/>
<keyword evidence="2 4" id="KW-0689">Ribosomal protein</keyword>
<dbReference type="InterPro" id="IPR050323">
    <property type="entry name" value="Ribosomal_protein_uL10"/>
</dbReference>
<reference evidence="7 8" key="1">
    <citation type="submission" date="2008-07" db="EMBL/GenBank/DDBJ databases">
        <authorList>
            <person name="El-Sayed N."/>
            <person name="Caler E."/>
            <person name="Inman J."/>
            <person name="Amedeo P."/>
            <person name="Hass B."/>
            <person name="Wortman J."/>
        </authorList>
    </citation>
    <scope>NUCLEOTIDE SEQUENCE [LARGE SCALE GENOMIC DNA]</scope>
    <source>
        <strain evidence="8">ATCC 50983 / TXsc</strain>
    </source>
</reference>
<dbReference type="Gene3D" id="3.30.70.1730">
    <property type="match status" value="1"/>
</dbReference>
<feature type="compositionally biased region" description="Acidic residues" evidence="5">
    <location>
        <begin position="302"/>
        <end position="318"/>
    </location>
</feature>
<dbReference type="RefSeq" id="XP_002784721.1">
    <property type="nucleotide sequence ID" value="XM_002784675.1"/>
</dbReference>
<dbReference type="Pfam" id="PF00428">
    <property type="entry name" value="Ribosomal_60s"/>
    <property type="match status" value="1"/>
</dbReference>
<feature type="compositionally biased region" description="Low complexity" evidence="5">
    <location>
        <begin position="281"/>
        <end position="301"/>
    </location>
</feature>
<dbReference type="GO" id="GO:0000027">
    <property type="term" value="P:ribosomal large subunit assembly"/>
    <property type="evidence" value="ECO:0007669"/>
    <property type="project" value="TreeGrafter"/>
</dbReference>
<dbReference type="FunFam" id="3.90.105.20:FF:000001">
    <property type="entry name" value="60S acidic ribosomal protein P0"/>
    <property type="match status" value="1"/>
</dbReference>
<dbReference type="InterPro" id="IPR043164">
    <property type="entry name" value="Ribosomal_uL10-like_insert_sf"/>
</dbReference>
<evidence type="ECO:0000313" key="7">
    <source>
        <dbReference type="EMBL" id="EER16517.1"/>
    </source>
</evidence>
<dbReference type="InParanoid" id="C5KGG1"/>
<evidence type="ECO:0000256" key="3">
    <source>
        <dbReference type="ARBA" id="ARBA00023274"/>
    </source>
</evidence>
<gene>
    <name evidence="7" type="ORF">Pmar_PMAR021117</name>
</gene>
<dbReference type="PANTHER" id="PTHR45699">
    <property type="entry name" value="60S ACIDIC RIBOSOMAL PROTEIN P0"/>
    <property type="match status" value="1"/>
</dbReference>
<evidence type="ECO:0000259" key="6">
    <source>
        <dbReference type="Pfam" id="PF17777"/>
    </source>
</evidence>
<dbReference type="Pfam" id="PF00466">
    <property type="entry name" value="Ribosomal_L10"/>
    <property type="match status" value="1"/>
</dbReference>
<keyword evidence="3 4" id="KW-0687">Ribonucleoprotein</keyword>